<dbReference type="InterPro" id="IPR017972">
    <property type="entry name" value="Cyt_P450_CS"/>
</dbReference>
<keyword evidence="5 6" id="KW-0408">Iron</keyword>
<dbReference type="InterPro" id="IPR002403">
    <property type="entry name" value="Cyt_P450_E_grp-IV"/>
</dbReference>
<comment type="similarity">
    <text evidence="2 7">Belongs to the cytochrome P450 family.</text>
</comment>
<evidence type="ECO:0000256" key="4">
    <source>
        <dbReference type="ARBA" id="ARBA00023002"/>
    </source>
</evidence>
<dbReference type="PRINTS" id="PR00385">
    <property type="entry name" value="P450"/>
</dbReference>
<keyword evidence="4 7" id="KW-0560">Oxidoreductase</keyword>
<dbReference type="PRINTS" id="PR00465">
    <property type="entry name" value="EP450IV"/>
</dbReference>
<dbReference type="PANTHER" id="PTHR24305">
    <property type="entry name" value="CYTOCHROME P450"/>
    <property type="match status" value="1"/>
</dbReference>
<dbReference type="InterPro" id="IPR001128">
    <property type="entry name" value="Cyt_P450"/>
</dbReference>
<keyword evidence="7" id="KW-0503">Monooxygenase</keyword>
<keyword evidence="3 6" id="KW-0479">Metal-binding</keyword>
<evidence type="ECO:0000313" key="9">
    <source>
        <dbReference type="Proteomes" id="UP001172681"/>
    </source>
</evidence>
<keyword evidence="6 7" id="KW-0349">Heme</keyword>
<evidence type="ECO:0008006" key="10">
    <source>
        <dbReference type="Google" id="ProtNLM"/>
    </source>
</evidence>
<sequence length="417" mass="47835">MKSPFHVSVADPQVVPLVYGIASKFRKSGFYSLSVPFYEGKPLDNMFTAVDPGLHRALRAPTVQVFSMTNLRNYEKPIDECTEILMKMLHDVDGQVIDYTEWFQWYAFDVISSITFQSRLGFLEKMGDVDEMFEGSSTFAYYFGVLGQLPWLHPYLLGNQLLLKVMTTLFPDAPDPTGKLFTNIEREIQRYDQEEKLSDRKDFLSQLRAKDDPDREGHKRDLMNSLSNNIKTPRAYKTLVSDILEAQQAGRLSSIIKYDEAQKLPFLQAVIKEALRLHAPTCFPLERIVPAEGTQIGGYFVPGGCVISTMAPLMNKNKEVFGADAEEFRPERWLNQDSERLKLMERTFFTFGHGSRSCIGKNIALLEITKLVPQILREFDVSWASPKKEWTTESYWFCMQKDVVFRFTARDGGKAEE</sequence>
<dbReference type="GO" id="GO:0016705">
    <property type="term" value="F:oxidoreductase activity, acting on paired donors, with incorporation or reduction of molecular oxygen"/>
    <property type="evidence" value="ECO:0007669"/>
    <property type="project" value="InterPro"/>
</dbReference>
<reference evidence="8" key="1">
    <citation type="submission" date="2022-10" db="EMBL/GenBank/DDBJ databases">
        <title>Culturing micro-colonial fungi from biological soil crusts in the Mojave desert and describing Neophaeococcomyces mojavensis, and introducing the new genera and species Taxawa tesnikishii.</title>
        <authorList>
            <person name="Kurbessoian T."/>
            <person name="Stajich J.E."/>
        </authorList>
    </citation>
    <scope>NUCLEOTIDE SEQUENCE</scope>
    <source>
        <strain evidence="8">TK_35</strain>
    </source>
</reference>
<dbReference type="PROSITE" id="PS00086">
    <property type="entry name" value="CYTOCHROME_P450"/>
    <property type="match status" value="1"/>
</dbReference>
<dbReference type="Gene3D" id="1.10.630.10">
    <property type="entry name" value="Cytochrome P450"/>
    <property type="match status" value="1"/>
</dbReference>
<dbReference type="EMBL" id="JAPDRN010000012">
    <property type="protein sequence ID" value="KAJ9641174.1"/>
    <property type="molecule type" value="Genomic_DNA"/>
</dbReference>
<comment type="cofactor">
    <cofactor evidence="1 6">
        <name>heme</name>
        <dbReference type="ChEBI" id="CHEBI:30413"/>
    </cofactor>
</comment>
<evidence type="ECO:0000256" key="1">
    <source>
        <dbReference type="ARBA" id="ARBA00001971"/>
    </source>
</evidence>
<proteinExistence type="inferred from homology"/>
<dbReference type="PANTHER" id="PTHR24305:SF232">
    <property type="entry name" value="P450, PUTATIVE (EUROFUNG)-RELATED"/>
    <property type="match status" value="1"/>
</dbReference>
<evidence type="ECO:0000313" key="8">
    <source>
        <dbReference type="EMBL" id="KAJ9641174.1"/>
    </source>
</evidence>
<dbReference type="InterPro" id="IPR050121">
    <property type="entry name" value="Cytochrome_P450_monoxygenase"/>
</dbReference>
<dbReference type="Proteomes" id="UP001172681">
    <property type="component" value="Unassembled WGS sequence"/>
</dbReference>
<accession>A0AA39D230</accession>
<name>A0AA39D230_9EURO</name>
<evidence type="ECO:0000256" key="6">
    <source>
        <dbReference type="PIRSR" id="PIRSR602403-1"/>
    </source>
</evidence>
<dbReference type="InterPro" id="IPR036396">
    <property type="entry name" value="Cyt_P450_sf"/>
</dbReference>
<feature type="binding site" description="axial binding residue" evidence="6">
    <location>
        <position position="358"/>
    </location>
    <ligand>
        <name>heme</name>
        <dbReference type="ChEBI" id="CHEBI:30413"/>
    </ligand>
    <ligandPart>
        <name>Fe</name>
        <dbReference type="ChEBI" id="CHEBI:18248"/>
    </ligandPart>
</feature>
<gene>
    <name evidence="8" type="ORF">H2204_002852</name>
</gene>
<protein>
    <recommendedName>
        <fullName evidence="10">Cytochrome P450</fullName>
    </recommendedName>
</protein>
<evidence type="ECO:0000256" key="3">
    <source>
        <dbReference type="ARBA" id="ARBA00022723"/>
    </source>
</evidence>
<evidence type="ECO:0000256" key="7">
    <source>
        <dbReference type="RuleBase" id="RU000461"/>
    </source>
</evidence>
<evidence type="ECO:0000256" key="5">
    <source>
        <dbReference type="ARBA" id="ARBA00023004"/>
    </source>
</evidence>
<dbReference type="GO" id="GO:0005506">
    <property type="term" value="F:iron ion binding"/>
    <property type="evidence" value="ECO:0007669"/>
    <property type="project" value="InterPro"/>
</dbReference>
<dbReference type="GO" id="GO:0004497">
    <property type="term" value="F:monooxygenase activity"/>
    <property type="evidence" value="ECO:0007669"/>
    <property type="project" value="UniProtKB-KW"/>
</dbReference>
<dbReference type="AlphaFoldDB" id="A0AA39D230"/>
<organism evidence="8 9">
    <name type="scientific">Knufia peltigerae</name>
    <dbReference type="NCBI Taxonomy" id="1002370"/>
    <lineage>
        <taxon>Eukaryota</taxon>
        <taxon>Fungi</taxon>
        <taxon>Dikarya</taxon>
        <taxon>Ascomycota</taxon>
        <taxon>Pezizomycotina</taxon>
        <taxon>Eurotiomycetes</taxon>
        <taxon>Chaetothyriomycetidae</taxon>
        <taxon>Chaetothyriales</taxon>
        <taxon>Trichomeriaceae</taxon>
        <taxon>Knufia</taxon>
    </lineage>
</organism>
<dbReference type="Pfam" id="PF00067">
    <property type="entry name" value="p450"/>
    <property type="match status" value="2"/>
</dbReference>
<dbReference type="SUPFAM" id="SSF48264">
    <property type="entry name" value="Cytochrome P450"/>
    <property type="match status" value="1"/>
</dbReference>
<dbReference type="GO" id="GO:0020037">
    <property type="term" value="F:heme binding"/>
    <property type="evidence" value="ECO:0007669"/>
    <property type="project" value="InterPro"/>
</dbReference>
<comment type="caution">
    <text evidence="8">The sequence shown here is derived from an EMBL/GenBank/DDBJ whole genome shotgun (WGS) entry which is preliminary data.</text>
</comment>
<dbReference type="CDD" id="cd11060">
    <property type="entry name" value="CYP57A1-like"/>
    <property type="match status" value="1"/>
</dbReference>
<keyword evidence="9" id="KW-1185">Reference proteome</keyword>
<evidence type="ECO:0000256" key="2">
    <source>
        <dbReference type="ARBA" id="ARBA00010617"/>
    </source>
</evidence>